<reference evidence="2 3" key="1">
    <citation type="submission" date="2019-08" db="EMBL/GenBank/DDBJ databases">
        <title>Draft genome sequences of two oriental melons (Cucumis melo L. var makuwa).</title>
        <authorList>
            <person name="Kwon S.-Y."/>
        </authorList>
    </citation>
    <scope>NUCLEOTIDE SEQUENCE [LARGE SCALE GENOMIC DNA]</scope>
    <source>
        <strain evidence="3">cv. SW 3</strain>
        <tissue evidence="2">Leaf</tissue>
    </source>
</reference>
<accession>A0A5A7U1G6</accession>
<dbReference type="InterPro" id="IPR021109">
    <property type="entry name" value="Peptidase_aspartic_dom_sf"/>
</dbReference>
<comment type="caution">
    <text evidence="2">The sequence shown here is derived from an EMBL/GenBank/DDBJ whole genome shotgun (WGS) entry which is preliminary data.</text>
</comment>
<dbReference type="Pfam" id="PF08284">
    <property type="entry name" value="RVP_2"/>
    <property type="match status" value="1"/>
</dbReference>
<dbReference type="SUPFAM" id="SSF50630">
    <property type="entry name" value="Acid proteases"/>
    <property type="match status" value="1"/>
</dbReference>
<dbReference type="Proteomes" id="UP000321393">
    <property type="component" value="Unassembled WGS sequence"/>
</dbReference>
<name>A0A5A7U1G6_CUCMM</name>
<dbReference type="EMBL" id="SSTE01013279">
    <property type="protein sequence ID" value="KAA0047329.1"/>
    <property type="molecule type" value="Genomic_DNA"/>
</dbReference>
<proteinExistence type="predicted"/>
<gene>
    <name evidence="2" type="ORF">E6C27_scaffold908G001500</name>
</gene>
<dbReference type="Gene3D" id="2.40.70.10">
    <property type="entry name" value="Acid Proteases"/>
    <property type="match status" value="1"/>
</dbReference>
<feature type="region of interest" description="Disordered" evidence="1">
    <location>
        <begin position="102"/>
        <end position="124"/>
    </location>
</feature>
<dbReference type="CDD" id="cd00303">
    <property type="entry name" value="retropepsin_like"/>
    <property type="match status" value="1"/>
</dbReference>
<protein>
    <submittedName>
        <fullName evidence="2">Myosin-11 isoform X1</fullName>
    </submittedName>
</protein>
<dbReference type="PANTHER" id="PTHR34121:SF5">
    <property type="entry name" value="CENTROSOMAL PROTEIN OF 135 KDA-LIKE PROTEIN"/>
    <property type="match status" value="1"/>
</dbReference>
<dbReference type="OrthoDB" id="2019255at2759"/>
<dbReference type="AlphaFoldDB" id="A0A5A7U1G6"/>
<sequence>MSWLRAAVIRAVEAGAGGKDNITRTVRNVAGTVVYHAGNAVVEGAKIIQDRIGPRNMQGFKQTVKRLEEISVSSRGIERVQLLRRWLVALKEVDRFSLGSIEGGKNSPTDQLNEENKDSPKKPTLVYYVDPDMGGELKTFRDVFLTSQALEGITLSMILEEPNDEEESLLLEIYGLCLSGGKEVRQAVMTSVHNLAKAFSEYQDEILSEISYKEENVIILIDCGATHNFISEKSVKSLQLPIRDTAHYGVILGSGTAIQGKGVFEDVEIQLMNWSVKEEFLPLELEGVDVILGMQWLHSLGVTVVDWKNLTLTFSAEGKQICVKGDPSLTKARISLKSMFKTWLDQDEGYLIECRAVEVCEELEQSSTEIVQSESGPVQLMLKQFEDVFEWPGKFPPRRKIEHQITFEGGY</sequence>
<dbReference type="PANTHER" id="PTHR34121">
    <property type="entry name" value="MYOSIN-11"/>
    <property type="match status" value="1"/>
</dbReference>
<evidence type="ECO:0000313" key="2">
    <source>
        <dbReference type="EMBL" id="KAA0047329.1"/>
    </source>
</evidence>
<evidence type="ECO:0000313" key="3">
    <source>
        <dbReference type="Proteomes" id="UP000321393"/>
    </source>
</evidence>
<dbReference type="STRING" id="1194695.A0A5A7U1G6"/>
<organism evidence="2 3">
    <name type="scientific">Cucumis melo var. makuwa</name>
    <name type="common">Oriental melon</name>
    <dbReference type="NCBI Taxonomy" id="1194695"/>
    <lineage>
        <taxon>Eukaryota</taxon>
        <taxon>Viridiplantae</taxon>
        <taxon>Streptophyta</taxon>
        <taxon>Embryophyta</taxon>
        <taxon>Tracheophyta</taxon>
        <taxon>Spermatophyta</taxon>
        <taxon>Magnoliopsida</taxon>
        <taxon>eudicotyledons</taxon>
        <taxon>Gunneridae</taxon>
        <taxon>Pentapetalae</taxon>
        <taxon>rosids</taxon>
        <taxon>fabids</taxon>
        <taxon>Cucurbitales</taxon>
        <taxon>Cucurbitaceae</taxon>
        <taxon>Benincaseae</taxon>
        <taxon>Cucumis</taxon>
    </lineage>
</organism>
<evidence type="ECO:0000256" key="1">
    <source>
        <dbReference type="SAM" id="MobiDB-lite"/>
    </source>
</evidence>